<proteinExistence type="predicted"/>
<dbReference type="STRING" id="88036.D8QSP1"/>
<dbReference type="PROSITE" id="PS50965">
    <property type="entry name" value="NERD"/>
    <property type="match status" value="1"/>
</dbReference>
<dbReference type="Gramene" id="EFJ37472">
    <property type="protein sequence ID" value="EFJ37472"/>
    <property type="gene ID" value="SELMODRAFT_76171"/>
</dbReference>
<keyword evidence="3" id="KW-1185">Reference proteome</keyword>
<dbReference type="InParanoid" id="D8QSP1"/>
<dbReference type="HOGENOM" id="CLU_074946_1_0_1"/>
<name>D8QSP1_SELML</name>
<dbReference type="PANTHER" id="PTHR35287:SF1">
    <property type="entry name" value="SI:ZFOS-911D5.4"/>
    <property type="match status" value="1"/>
</dbReference>
<evidence type="ECO:0000313" key="3">
    <source>
        <dbReference type="Proteomes" id="UP000001514"/>
    </source>
</evidence>
<dbReference type="Proteomes" id="UP000001514">
    <property type="component" value="Unassembled WGS sequence"/>
</dbReference>
<feature type="non-terminal residue" evidence="2">
    <location>
        <position position="1"/>
    </location>
</feature>
<reference evidence="2 3" key="1">
    <citation type="journal article" date="2011" name="Science">
        <title>The Selaginella genome identifies genetic changes associated with the evolution of vascular plants.</title>
        <authorList>
            <person name="Banks J.A."/>
            <person name="Nishiyama T."/>
            <person name="Hasebe M."/>
            <person name="Bowman J.L."/>
            <person name="Gribskov M."/>
            <person name="dePamphilis C."/>
            <person name="Albert V.A."/>
            <person name="Aono N."/>
            <person name="Aoyama T."/>
            <person name="Ambrose B.A."/>
            <person name="Ashton N.W."/>
            <person name="Axtell M.J."/>
            <person name="Barker E."/>
            <person name="Barker M.S."/>
            <person name="Bennetzen J.L."/>
            <person name="Bonawitz N.D."/>
            <person name="Chapple C."/>
            <person name="Cheng C."/>
            <person name="Correa L.G."/>
            <person name="Dacre M."/>
            <person name="DeBarry J."/>
            <person name="Dreyer I."/>
            <person name="Elias M."/>
            <person name="Engstrom E.M."/>
            <person name="Estelle M."/>
            <person name="Feng L."/>
            <person name="Finet C."/>
            <person name="Floyd S.K."/>
            <person name="Frommer W.B."/>
            <person name="Fujita T."/>
            <person name="Gramzow L."/>
            <person name="Gutensohn M."/>
            <person name="Harholt J."/>
            <person name="Hattori M."/>
            <person name="Heyl A."/>
            <person name="Hirai T."/>
            <person name="Hiwatashi Y."/>
            <person name="Ishikawa M."/>
            <person name="Iwata M."/>
            <person name="Karol K.G."/>
            <person name="Koehler B."/>
            <person name="Kolukisaoglu U."/>
            <person name="Kubo M."/>
            <person name="Kurata T."/>
            <person name="Lalonde S."/>
            <person name="Li K."/>
            <person name="Li Y."/>
            <person name="Litt A."/>
            <person name="Lyons E."/>
            <person name="Manning G."/>
            <person name="Maruyama T."/>
            <person name="Michael T.P."/>
            <person name="Mikami K."/>
            <person name="Miyazaki S."/>
            <person name="Morinaga S."/>
            <person name="Murata T."/>
            <person name="Mueller-Roeber B."/>
            <person name="Nelson D.R."/>
            <person name="Obara M."/>
            <person name="Oguri Y."/>
            <person name="Olmstead R.G."/>
            <person name="Onodera N."/>
            <person name="Petersen B.L."/>
            <person name="Pils B."/>
            <person name="Prigge M."/>
            <person name="Rensing S.A."/>
            <person name="Riano-Pachon D.M."/>
            <person name="Roberts A.W."/>
            <person name="Sato Y."/>
            <person name="Scheller H.V."/>
            <person name="Schulz B."/>
            <person name="Schulz C."/>
            <person name="Shakirov E.V."/>
            <person name="Shibagaki N."/>
            <person name="Shinohara N."/>
            <person name="Shippen D.E."/>
            <person name="Soerensen I."/>
            <person name="Sotooka R."/>
            <person name="Sugimoto N."/>
            <person name="Sugita M."/>
            <person name="Sumikawa N."/>
            <person name="Tanurdzic M."/>
            <person name="Theissen G."/>
            <person name="Ulvskov P."/>
            <person name="Wakazuki S."/>
            <person name="Weng J.K."/>
            <person name="Willats W.W."/>
            <person name="Wipf D."/>
            <person name="Wolf P.G."/>
            <person name="Yang L."/>
            <person name="Zimmer A.D."/>
            <person name="Zhu Q."/>
            <person name="Mitros T."/>
            <person name="Hellsten U."/>
            <person name="Loque D."/>
            <person name="Otillar R."/>
            <person name="Salamov A."/>
            <person name="Schmutz J."/>
            <person name="Shapiro H."/>
            <person name="Lindquist E."/>
            <person name="Lucas S."/>
            <person name="Rokhsar D."/>
            <person name="Grigoriev I.V."/>
        </authorList>
    </citation>
    <scope>NUCLEOTIDE SEQUENCE [LARGE SCALE GENOMIC DNA]</scope>
</reference>
<dbReference type="FunCoup" id="D8QSP1">
    <property type="interactions" value="2527"/>
</dbReference>
<dbReference type="KEGG" id="smo:SELMODRAFT_76171"/>
<dbReference type="Pfam" id="PF08378">
    <property type="entry name" value="NERD"/>
    <property type="match status" value="1"/>
</dbReference>
<dbReference type="InterPro" id="IPR011528">
    <property type="entry name" value="NERD"/>
</dbReference>
<feature type="domain" description="NERD" evidence="1">
    <location>
        <begin position="1"/>
        <end position="106"/>
    </location>
</feature>
<dbReference type="PANTHER" id="PTHR35287">
    <property type="entry name" value="SI:ZFOS-911D5.4"/>
    <property type="match status" value="1"/>
</dbReference>
<protein>
    <recommendedName>
        <fullName evidence="1">NERD domain-containing protein</fullName>
    </recommendedName>
</protein>
<accession>D8QSP1</accession>
<evidence type="ECO:0000259" key="1">
    <source>
        <dbReference type="PROSITE" id="PS50965"/>
    </source>
</evidence>
<gene>
    <name evidence="2" type="ORF">SELMODRAFT_76171</name>
</gene>
<dbReference type="AlphaFoldDB" id="D8QSP1"/>
<organism evidence="3">
    <name type="scientific">Selaginella moellendorffii</name>
    <name type="common">Spikemoss</name>
    <dbReference type="NCBI Taxonomy" id="88036"/>
    <lineage>
        <taxon>Eukaryota</taxon>
        <taxon>Viridiplantae</taxon>
        <taxon>Streptophyta</taxon>
        <taxon>Embryophyta</taxon>
        <taxon>Tracheophyta</taxon>
        <taxon>Lycopodiopsida</taxon>
        <taxon>Selaginellales</taxon>
        <taxon>Selaginellaceae</taxon>
        <taxon>Selaginella</taxon>
    </lineage>
</organism>
<evidence type="ECO:0000313" key="2">
    <source>
        <dbReference type="EMBL" id="EFJ37472.1"/>
    </source>
</evidence>
<dbReference type="EMBL" id="GL377566">
    <property type="protein sequence ID" value="EFJ37472.1"/>
    <property type="molecule type" value="Genomic_DNA"/>
</dbReference>
<dbReference type="eggNOG" id="ENOG502QQW6">
    <property type="taxonomic scope" value="Eukaryota"/>
</dbReference>
<sequence length="266" mass="30708">RFQGVSGALVFQSLRVPDSERKGRREIDLVILTKKKIYVIEVKNWAGTVKIQRDGSWCQIRRNGTTHTLPDVVEDTKFRASLLEAYIARRGVKLPTDFIDYKVFLINPDCSPVDEILYQPEVLTSEQWQSFLDQEVSQESWFRSILTTLNGKDTTHEQLKYILSTAPTWDKLYLEGGGIAVGDFMYFRGRPEDMLALQNVKRSNTCYIEMQHVRSWLRNTIGTLWIGFLPLSISLEDFLASSFLGFVDRVSRANSFISLWQDFYLG</sequence>